<protein>
    <recommendedName>
        <fullName evidence="3">Lipoprotein</fullName>
    </recommendedName>
</protein>
<dbReference type="AlphaFoldDB" id="A0A841ESZ1"/>
<evidence type="ECO:0000313" key="2">
    <source>
        <dbReference type="Proteomes" id="UP000524404"/>
    </source>
</evidence>
<reference evidence="1 2" key="1">
    <citation type="submission" date="2020-08" db="EMBL/GenBank/DDBJ databases">
        <title>Functional genomics of gut bacteria from endangered species of beetles.</title>
        <authorList>
            <person name="Carlos-Shanley C."/>
        </authorList>
    </citation>
    <scope>NUCLEOTIDE SEQUENCE [LARGE SCALE GENOMIC DNA]</scope>
    <source>
        <strain evidence="1 2">S00070</strain>
    </source>
</reference>
<evidence type="ECO:0008006" key="3">
    <source>
        <dbReference type="Google" id="ProtNLM"/>
    </source>
</evidence>
<proteinExistence type="predicted"/>
<accession>A0A841ESZ1</accession>
<dbReference type="Proteomes" id="UP000524404">
    <property type="component" value="Unassembled WGS sequence"/>
</dbReference>
<sequence>MKKLIFLITLLMFSCKEHYTREEVITMLESNNTDSVLTACKFISENKDTTYNHYLLKDPYQWKITHNWRFLGMNGYEGRMKTLRKVTGIAPPNKITSTPDSSIVEFYRKVLKE</sequence>
<keyword evidence="2" id="KW-1185">Reference proteome</keyword>
<evidence type="ECO:0000313" key="1">
    <source>
        <dbReference type="EMBL" id="MBB6003390.1"/>
    </source>
</evidence>
<dbReference type="EMBL" id="JACHKT010000012">
    <property type="protein sequence ID" value="MBB6003390.1"/>
    <property type="molecule type" value="Genomic_DNA"/>
</dbReference>
<gene>
    <name evidence="1" type="ORF">HNP25_002046</name>
</gene>
<dbReference type="RefSeq" id="WP_184133839.1">
    <property type="nucleotide sequence ID" value="NZ_JACHKT010000012.1"/>
</dbReference>
<comment type="caution">
    <text evidence="1">The sequence shown here is derived from an EMBL/GenBank/DDBJ whole genome shotgun (WGS) entry which is preliminary data.</text>
</comment>
<name>A0A841ESZ1_9BACT</name>
<dbReference type="PROSITE" id="PS51257">
    <property type="entry name" value="PROKAR_LIPOPROTEIN"/>
    <property type="match status" value="1"/>
</dbReference>
<organism evidence="1 2">
    <name type="scientific">Arcicella rosea</name>
    <dbReference type="NCBI Taxonomy" id="502909"/>
    <lineage>
        <taxon>Bacteria</taxon>
        <taxon>Pseudomonadati</taxon>
        <taxon>Bacteroidota</taxon>
        <taxon>Cytophagia</taxon>
        <taxon>Cytophagales</taxon>
        <taxon>Flectobacillaceae</taxon>
        <taxon>Arcicella</taxon>
    </lineage>
</organism>